<gene>
    <name evidence="1" type="ORF">PCOR1329_LOCUS56577</name>
</gene>
<evidence type="ECO:0000313" key="2">
    <source>
        <dbReference type="Proteomes" id="UP001189429"/>
    </source>
</evidence>
<proteinExistence type="predicted"/>
<sequence>MGLHPLPSSKSTVNDAGGLSASAIDLWMPFLEDSEEPPPRRGGFGADDRDLLGTAVGRLLSAPAAVAHGRGTPARSAPQGQ</sequence>
<organism evidence="1 2">
    <name type="scientific">Prorocentrum cordatum</name>
    <dbReference type="NCBI Taxonomy" id="2364126"/>
    <lineage>
        <taxon>Eukaryota</taxon>
        <taxon>Sar</taxon>
        <taxon>Alveolata</taxon>
        <taxon>Dinophyceae</taxon>
        <taxon>Prorocentrales</taxon>
        <taxon>Prorocentraceae</taxon>
        <taxon>Prorocentrum</taxon>
    </lineage>
</organism>
<accession>A0ABN9VBQ0</accession>
<dbReference type="EMBL" id="CAUYUJ010016967">
    <property type="protein sequence ID" value="CAK0870471.1"/>
    <property type="molecule type" value="Genomic_DNA"/>
</dbReference>
<dbReference type="Proteomes" id="UP001189429">
    <property type="component" value="Unassembled WGS sequence"/>
</dbReference>
<feature type="non-terminal residue" evidence="1">
    <location>
        <position position="81"/>
    </location>
</feature>
<evidence type="ECO:0000313" key="1">
    <source>
        <dbReference type="EMBL" id="CAK0870471.1"/>
    </source>
</evidence>
<keyword evidence="2" id="KW-1185">Reference proteome</keyword>
<reference evidence="1" key="1">
    <citation type="submission" date="2023-10" db="EMBL/GenBank/DDBJ databases">
        <authorList>
            <person name="Chen Y."/>
            <person name="Shah S."/>
            <person name="Dougan E. K."/>
            <person name="Thang M."/>
            <person name="Chan C."/>
        </authorList>
    </citation>
    <scope>NUCLEOTIDE SEQUENCE [LARGE SCALE GENOMIC DNA]</scope>
</reference>
<name>A0ABN9VBQ0_9DINO</name>
<protein>
    <submittedName>
        <fullName evidence="1">Uncharacterized protein</fullName>
    </submittedName>
</protein>
<comment type="caution">
    <text evidence="1">The sequence shown here is derived from an EMBL/GenBank/DDBJ whole genome shotgun (WGS) entry which is preliminary data.</text>
</comment>